<dbReference type="AlphaFoldDB" id="A0A8J8B7G3"/>
<dbReference type="InterPro" id="IPR015358">
    <property type="entry name" value="Tscrpt_reg_MerR_DNA-bd"/>
</dbReference>
<dbReference type="SUPFAM" id="SSF46955">
    <property type="entry name" value="Putative DNA-binding domain"/>
    <property type="match status" value="1"/>
</dbReference>
<evidence type="ECO:0000256" key="4">
    <source>
        <dbReference type="ARBA" id="ARBA00023125"/>
    </source>
</evidence>
<dbReference type="Pfam" id="PF09278">
    <property type="entry name" value="MerR-DNA-bind"/>
    <property type="match status" value="1"/>
</dbReference>
<dbReference type="PRINTS" id="PR00040">
    <property type="entry name" value="HTHMERR"/>
</dbReference>
<dbReference type="InterPro" id="IPR009061">
    <property type="entry name" value="DNA-bd_dom_put_sf"/>
</dbReference>
<dbReference type="RefSeq" id="WP_212535486.1">
    <property type="nucleotide sequence ID" value="NZ_JAGTUU010000002.1"/>
</dbReference>
<evidence type="ECO:0000313" key="8">
    <source>
        <dbReference type="EMBL" id="MBS0123510.1"/>
    </source>
</evidence>
<feature type="coiled-coil region" evidence="6">
    <location>
        <begin position="80"/>
        <end position="107"/>
    </location>
</feature>
<dbReference type="NCBIfam" id="TIGR02044">
    <property type="entry name" value="CueR"/>
    <property type="match status" value="1"/>
</dbReference>
<dbReference type="SMART" id="SM00422">
    <property type="entry name" value="HTH_MERR"/>
    <property type="match status" value="1"/>
</dbReference>
<keyword evidence="5" id="KW-0804">Transcription</keyword>
<feature type="domain" description="HTH merR-type" evidence="7">
    <location>
        <begin position="1"/>
        <end position="68"/>
    </location>
</feature>
<dbReference type="PROSITE" id="PS50937">
    <property type="entry name" value="HTH_MERR_2"/>
    <property type="match status" value="1"/>
</dbReference>
<proteinExistence type="predicted"/>
<dbReference type="GO" id="GO:0005507">
    <property type="term" value="F:copper ion binding"/>
    <property type="evidence" value="ECO:0007669"/>
    <property type="project" value="InterPro"/>
</dbReference>
<dbReference type="GO" id="GO:0003677">
    <property type="term" value="F:DNA binding"/>
    <property type="evidence" value="ECO:0007669"/>
    <property type="project" value="UniProtKB-KW"/>
</dbReference>
<evidence type="ECO:0000313" key="9">
    <source>
        <dbReference type="Proteomes" id="UP000681356"/>
    </source>
</evidence>
<protein>
    <submittedName>
        <fullName evidence="8">Cu(I)-responsive transcriptional regulator</fullName>
    </submittedName>
</protein>
<comment type="subcellular location">
    <subcellularLocation>
        <location evidence="1">Cytoplasm</location>
    </subcellularLocation>
</comment>
<organism evidence="8 9">
    <name type="scientific">Thetidibacter halocola</name>
    <dbReference type="NCBI Taxonomy" id="2827239"/>
    <lineage>
        <taxon>Bacteria</taxon>
        <taxon>Pseudomonadati</taxon>
        <taxon>Pseudomonadota</taxon>
        <taxon>Alphaproteobacteria</taxon>
        <taxon>Rhodobacterales</taxon>
        <taxon>Roseobacteraceae</taxon>
        <taxon>Thetidibacter</taxon>
    </lineage>
</organism>
<name>A0A8J8B7G3_9RHOB</name>
<dbReference type="GO" id="GO:0045893">
    <property type="term" value="P:positive regulation of DNA-templated transcription"/>
    <property type="evidence" value="ECO:0007669"/>
    <property type="project" value="InterPro"/>
</dbReference>
<dbReference type="Gene3D" id="1.10.1660.10">
    <property type="match status" value="1"/>
</dbReference>
<dbReference type="Proteomes" id="UP000681356">
    <property type="component" value="Unassembled WGS sequence"/>
</dbReference>
<dbReference type="GO" id="GO:0005737">
    <property type="term" value="C:cytoplasm"/>
    <property type="evidence" value="ECO:0007669"/>
    <property type="project" value="UniProtKB-SubCell"/>
</dbReference>
<comment type="caution">
    <text evidence="8">The sequence shown here is derived from an EMBL/GenBank/DDBJ whole genome shotgun (WGS) entry which is preliminary data.</text>
</comment>
<evidence type="ECO:0000256" key="2">
    <source>
        <dbReference type="ARBA" id="ARBA00022490"/>
    </source>
</evidence>
<dbReference type="PANTHER" id="PTHR30204">
    <property type="entry name" value="REDOX-CYCLING DRUG-SENSING TRANSCRIPTIONAL ACTIVATOR SOXR"/>
    <property type="match status" value="1"/>
</dbReference>
<dbReference type="CDD" id="cd01108">
    <property type="entry name" value="HTH_CueR"/>
    <property type="match status" value="1"/>
</dbReference>
<dbReference type="EMBL" id="JAGTUU010000002">
    <property type="protein sequence ID" value="MBS0123510.1"/>
    <property type="molecule type" value="Genomic_DNA"/>
</dbReference>
<accession>A0A8J8B7G3</accession>
<keyword evidence="9" id="KW-1185">Reference proteome</keyword>
<evidence type="ECO:0000256" key="6">
    <source>
        <dbReference type="SAM" id="Coils"/>
    </source>
</evidence>
<dbReference type="InterPro" id="IPR000551">
    <property type="entry name" value="MerR-type_HTH_dom"/>
</dbReference>
<evidence type="ECO:0000259" key="7">
    <source>
        <dbReference type="PROSITE" id="PS50937"/>
    </source>
</evidence>
<keyword evidence="3" id="KW-0805">Transcription regulation</keyword>
<reference evidence="8" key="1">
    <citation type="submission" date="2021-04" db="EMBL/GenBank/DDBJ databases">
        <authorList>
            <person name="Yoon J."/>
        </authorList>
    </citation>
    <scope>NUCLEOTIDE SEQUENCE</scope>
    <source>
        <strain evidence="8">KMU-90</strain>
    </source>
</reference>
<evidence type="ECO:0000256" key="1">
    <source>
        <dbReference type="ARBA" id="ARBA00004496"/>
    </source>
</evidence>
<dbReference type="InterPro" id="IPR011789">
    <property type="entry name" value="CueR"/>
</dbReference>
<evidence type="ECO:0000256" key="5">
    <source>
        <dbReference type="ARBA" id="ARBA00023163"/>
    </source>
</evidence>
<sequence>MNIGDVAERADLPAKTIRYYEDIGLVTPARDPNGYRNFTETDLHRLTFVARARTLGFTIEDCRTLLALYDDVGRASADVKRVAQDHLDRIEEKIAQLHAMRETLSDLIHACQGDHRPDCPILSDLARTAYGGND</sequence>
<dbReference type="InterPro" id="IPR047057">
    <property type="entry name" value="MerR_fam"/>
</dbReference>
<dbReference type="Pfam" id="PF00376">
    <property type="entry name" value="MerR"/>
    <property type="match status" value="1"/>
</dbReference>
<dbReference type="PANTHER" id="PTHR30204:SF94">
    <property type="entry name" value="HEAVY METAL-DEPENDENT TRANSCRIPTIONAL REGULATOR HI_0293-RELATED"/>
    <property type="match status" value="1"/>
</dbReference>
<dbReference type="GO" id="GO:0003700">
    <property type="term" value="F:DNA-binding transcription factor activity"/>
    <property type="evidence" value="ECO:0007669"/>
    <property type="project" value="InterPro"/>
</dbReference>
<keyword evidence="4" id="KW-0238">DNA-binding</keyword>
<keyword evidence="6" id="KW-0175">Coiled coil</keyword>
<gene>
    <name evidence="8" type="primary">cueR</name>
    <name evidence="8" type="ORF">KB874_05135</name>
</gene>
<evidence type="ECO:0000256" key="3">
    <source>
        <dbReference type="ARBA" id="ARBA00023015"/>
    </source>
</evidence>
<keyword evidence="2" id="KW-0963">Cytoplasm</keyword>